<evidence type="ECO:0000256" key="3">
    <source>
        <dbReference type="ARBA" id="ARBA00023295"/>
    </source>
</evidence>
<dbReference type="SUPFAM" id="SSF51126">
    <property type="entry name" value="Pectin lyase-like"/>
    <property type="match status" value="1"/>
</dbReference>
<dbReference type="EMBL" id="JACMSC010000008">
    <property type="protein sequence ID" value="KAG6509591.1"/>
    <property type="molecule type" value="Genomic_DNA"/>
</dbReference>
<keyword evidence="2 4" id="KW-0378">Hydrolase</keyword>
<evidence type="ECO:0000313" key="6">
    <source>
        <dbReference type="EMBL" id="KAG6509591.1"/>
    </source>
</evidence>
<keyword evidence="7" id="KW-1185">Reference proteome</keyword>
<dbReference type="Gene3D" id="2.160.20.10">
    <property type="entry name" value="Single-stranded right-handed beta-helix, Pectin lyase-like"/>
    <property type="match status" value="1"/>
</dbReference>
<name>A0A8J5L9A8_ZINOF</name>
<sequence length="506" mass="56247">MKRENPMPIPLLLLLLFYFAAAAGGCGGSTVVSVIDHGAMGNGRCYDTVAIQAAIDACAAAGGGRVRFPAGGDYLTATVRLRTGVVLDIEPGARILGGTRQRDYPADPARWYVVLAEGARRVGVTGGGEINGQGEAFVVRRDPRKNVMVSWNVTGLCRGDECRPRLVGFIDSADVEVSDVTLNQPAYWWCVFSCSRFRRIRYSADCFFSPISIERKPVVTNLRVDRCSLHLVRCENTLIRNVSIYGDFDSPNNDGIDIEDSNRTVIRNCHIDTGDDAICPKSSTGPVLDLLVTDCWIRTKSSAIKLGSASWFDFSRFFFHNITIVDSHRGLGMQIRDGGNVTDVVFSNIRISTRYYHPSWWGRAEPIYITTCPRDSASRTGSISNVLFINISAVSENGVFLSGSPGGLLSNLRFKDVNLTYRRWTKDPGDIYDYRPGCKEMVKRSTAGIMMEYVAGVEMEDVKMRWWRSNFPGWNNPLKIRPSTVNELSFKDWSSIEITELESSRS</sequence>
<evidence type="ECO:0008006" key="8">
    <source>
        <dbReference type="Google" id="ProtNLM"/>
    </source>
</evidence>
<feature type="signal peptide" evidence="5">
    <location>
        <begin position="1"/>
        <end position="22"/>
    </location>
</feature>
<dbReference type="SMART" id="SM00710">
    <property type="entry name" value="PbH1"/>
    <property type="match status" value="5"/>
</dbReference>
<protein>
    <recommendedName>
        <fullName evidence="8">Polygalacturonase</fullName>
    </recommendedName>
</protein>
<keyword evidence="3 4" id="KW-0326">Glycosidase</keyword>
<dbReference type="PROSITE" id="PS51257">
    <property type="entry name" value="PROKAR_LIPOPROTEIN"/>
    <property type="match status" value="1"/>
</dbReference>
<dbReference type="InterPro" id="IPR012334">
    <property type="entry name" value="Pectin_lyas_fold"/>
</dbReference>
<comment type="similarity">
    <text evidence="1 4">Belongs to the glycosyl hydrolase 28 family.</text>
</comment>
<accession>A0A8J5L9A8</accession>
<keyword evidence="5" id="KW-0732">Signal</keyword>
<dbReference type="GO" id="GO:0005975">
    <property type="term" value="P:carbohydrate metabolic process"/>
    <property type="evidence" value="ECO:0007669"/>
    <property type="project" value="InterPro"/>
</dbReference>
<evidence type="ECO:0000256" key="4">
    <source>
        <dbReference type="RuleBase" id="RU361169"/>
    </source>
</evidence>
<evidence type="ECO:0000313" key="7">
    <source>
        <dbReference type="Proteomes" id="UP000734854"/>
    </source>
</evidence>
<comment type="caution">
    <text evidence="6">The sequence shown here is derived from an EMBL/GenBank/DDBJ whole genome shotgun (WGS) entry which is preliminary data.</text>
</comment>
<dbReference type="GO" id="GO:0004650">
    <property type="term" value="F:polygalacturonase activity"/>
    <property type="evidence" value="ECO:0007669"/>
    <property type="project" value="InterPro"/>
</dbReference>
<dbReference type="InterPro" id="IPR051801">
    <property type="entry name" value="GH28_Enzymes"/>
</dbReference>
<dbReference type="PANTHER" id="PTHR31339">
    <property type="entry name" value="PECTIN LYASE-RELATED"/>
    <property type="match status" value="1"/>
</dbReference>
<dbReference type="AlphaFoldDB" id="A0A8J5L9A8"/>
<feature type="chain" id="PRO_5035241030" description="Polygalacturonase" evidence="5">
    <location>
        <begin position="23"/>
        <end position="506"/>
    </location>
</feature>
<dbReference type="InterPro" id="IPR011050">
    <property type="entry name" value="Pectin_lyase_fold/virulence"/>
</dbReference>
<dbReference type="InterPro" id="IPR006626">
    <property type="entry name" value="PbH1"/>
</dbReference>
<dbReference type="Pfam" id="PF00295">
    <property type="entry name" value="Glyco_hydro_28"/>
    <property type="match status" value="1"/>
</dbReference>
<reference evidence="6 7" key="1">
    <citation type="submission" date="2020-08" db="EMBL/GenBank/DDBJ databases">
        <title>Plant Genome Project.</title>
        <authorList>
            <person name="Zhang R.-G."/>
        </authorList>
    </citation>
    <scope>NUCLEOTIDE SEQUENCE [LARGE SCALE GENOMIC DNA]</scope>
    <source>
        <tissue evidence="6">Rhizome</tissue>
    </source>
</reference>
<evidence type="ECO:0000256" key="2">
    <source>
        <dbReference type="ARBA" id="ARBA00022801"/>
    </source>
</evidence>
<dbReference type="Proteomes" id="UP000734854">
    <property type="component" value="Unassembled WGS sequence"/>
</dbReference>
<dbReference type="PANTHER" id="PTHR31339:SF0">
    <property type="entry name" value="PECTIN LYASE-LIKE SUPERFAMILY PROTEIN"/>
    <property type="match status" value="1"/>
</dbReference>
<gene>
    <name evidence="6" type="ORF">ZIOFF_027591</name>
</gene>
<evidence type="ECO:0000256" key="1">
    <source>
        <dbReference type="ARBA" id="ARBA00008834"/>
    </source>
</evidence>
<proteinExistence type="inferred from homology"/>
<evidence type="ECO:0000256" key="5">
    <source>
        <dbReference type="SAM" id="SignalP"/>
    </source>
</evidence>
<dbReference type="InterPro" id="IPR000743">
    <property type="entry name" value="Glyco_hydro_28"/>
</dbReference>
<organism evidence="6 7">
    <name type="scientific">Zingiber officinale</name>
    <name type="common">Ginger</name>
    <name type="synonym">Amomum zingiber</name>
    <dbReference type="NCBI Taxonomy" id="94328"/>
    <lineage>
        <taxon>Eukaryota</taxon>
        <taxon>Viridiplantae</taxon>
        <taxon>Streptophyta</taxon>
        <taxon>Embryophyta</taxon>
        <taxon>Tracheophyta</taxon>
        <taxon>Spermatophyta</taxon>
        <taxon>Magnoliopsida</taxon>
        <taxon>Liliopsida</taxon>
        <taxon>Zingiberales</taxon>
        <taxon>Zingiberaceae</taxon>
        <taxon>Zingiber</taxon>
    </lineage>
</organism>